<feature type="compositionally biased region" description="Basic residues" evidence="1">
    <location>
        <begin position="22"/>
        <end position="43"/>
    </location>
</feature>
<reference evidence="2 3" key="1">
    <citation type="submission" date="2024-04" db="EMBL/GenBank/DDBJ databases">
        <title>Phyllosticta paracitricarpa is synonymous to the EU quarantine fungus P. citricarpa based on phylogenomic analyses.</title>
        <authorList>
            <consortium name="Lawrence Berkeley National Laboratory"/>
            <person name="Van Ingen-Buijs V.A."/>
            <person name="Van Westerhoven A.C."/>
            <person name="Haridas S."/>
            <person name="Skiadas P."/>
            <person name="Martin F."/>
            <person name="Groenewald J.Z."/>
            <person name="Crous P.W."/>
            <person name="Seidl M.F."/>
        </authorList>
    </citation>
    <scope>NUCLEOTIDE SEQUENCE [LARGE SCALE GENOMIC DNA]</scope>
    <source>
        <strain evidence="2 3">CBS 122670</strain>
    </source>
</reference>
<feature type="region of interest" description="Disordered" evidence="1">
    <location>
        <begin position="1"/>
        <end position="89"/>
    </location>
</feature>
<feature type="compositionally biased region" description="Polar residues" evidence="1">
    <location>
        <begin position="48"/>
        <end position="63"/>
    </location>
</feature>
<evidence type="ECO:0000313" key="3">
    <source>
        <dbReference type="Proteomes" id="UP001365128"/>
    </source>
</evidence>
<proteinExistence type="predicted"/>
<accession>A0ABR1MHS2</accession>
<evidence type="ECO:0000313" key="2">
    <source>
        <dbReference type="EMBL" id="KAK7549971.1"/>
    </source>
</evidence>
<comment type="caution">
    <text evidence="2">The sequence shown here is derived from an EMBL/GenBank/DDBJ whole genome shotgun (WGS) entry which is preliminary data.</text>
</comment>
<feature type="region of interest" description="Disordered" evidence="1">
    <location>
        <begin position="257"/>
        <end position="278"/>
    </location>
</feature>
<name>A0ABR1MHS2_9PEZI</name>
<dbReference type="EMBL" id="JBBPDW010000008">
    <property type="protein sequence ID" value="KAK7549971.1"/>
    <property type="molecule type" value="Genomic_DNA"/>
</dbReference>
<keyword evidence="3" id="KW-1185">Reference proteome</keyword>
<evidence type="ECO:0000256" key="1">
    <source>
        <dbReference type="SAM" id="MobiDB-lite"/>
    </source>
</evidence>
<sequence length="317" mass="35326">MPNDPTKKTQVLIELRSEHSHSHSRHRFVRRHNTAEHHTKKAHDRQPQPKSTRLLSWSLSIETRSPKPTRKRRSAKTRGVGGSTSNSTAQTEARSETCCCCRGDAGAVRVIKDENDNDDDALGRRGAWGCLDDDHDGGDGDVASAAWDGCGGWEREKMRRTRHHHRHRHHQHRGHHQHQNIYYRPSIAIIDNSQVQVQVQHNNNNYYYDDYDNDHDHDHAGHCPSHLDGTAHLVDRKAKSLGADSASLLPDLETLSLSSESERSEEMAQAQALPPAYSEIFPRSRGTVGAGFGFRSDGGGALGGGEGYAEAGFDTYL</sequence>
<feature type="compositionally biased region" description="Basic residues" evidence="1">
    <location>
        <begin position="67"/>
        <end position="76"/>
    </location>
</feature>
<gene>
    <name evidence="2" type="ORF">IWX46DRAFT_673211</name>
</gene>
<organism evidence="2 3">
    <name type="scientific">Phyllosticta citricarpa</name>
    <dbReference type="NCBI Taxonomy" id="55181"/>
    <lineage>
        <taxon>Eukaryota</taxon>
        <taxon>Fungi</taxon>
        <taxon>Dikarya</taxon>
        <taxon>Ascomycota</taxon>
        <taxon>Pezizomycotina</taxon>
        <taxon>Dothideomycetes</taxon>
        <taxon>Dothideomycetes incertae sedis</taxon>
        <taxon>Botryosphaeriales</taxon>
        <taxon>Phyllostictaceae</taxon>
        <taxon>Phyllosticta</taxon>
    </lineage>
</organism>
<protein>
    <submittedName>
        <fullName evidence="2">Uncharacterized protein</fullName>
    </submittedName>
</protein>
<dbReference type="Proteomes" id="UP001365128">
    <property type="component" value="Unassembled WGS sequence"/>
</dbReference>